<name>A0A1L7CWE4_9CORY</name>
<proteinExistence type="predicted"/>
<sequence>MDITIGFVDVPRELTISGVEDAEGVRERVRAAVEAGSGVLELRDGAGRTHLARVEKIAYVGIGPAAARKVGFIA</sequence>
<keyword evidence="1" id="KW-0067">ATP-binding</keyword>
<dbReference type="STRING" id="1437874.CSPHI_02785"/>
<dbReference type="InterPro" id="IPR021456">
    <property type="entry name" value="DUF3107"/>
</dbReference>
<evidence type="ECO:0000313" key="1">
    <source>
        <dbReference type="EMBL" id="APT90173.1"/>
    </source>
</evidence>
<dbReference type="AlphaFoldDB" id="A0A1L7CWE4"/>
<dbReference type="Proteomes" id="UP000185469">
    <property type="component" value="Chromosome"/>
</dbReference>
<reference evidence="1 2" key="1">
    <citation type="submission" date="2014-08" db="EMBL/GenBank/DDBJ databases">
        <title>Complete genome sequence of Corynebacterium sphenisci CECT 5990(T) (=DSM 44792(T)), isolated from healthy wild penguins.</title>
        <authorList>
            <person name="Ruckert C."/>
            <person name="Albersmeier A."/>
            <person name="Winkler A."/>
            <person name="Kalinowski J."/>
        </authorList>
    </citation>
    <scope>NUCLEOTIDE SEQUENCE [LARGE SCALE GENOMIC DNA]</scope>
    <source>
        <strain evidence="1 2">DSM 44792</strain>
    </source>
</reference>
<organism evidence="1 2">
    <name type="scientific">Corynebacterium sphenisci DSM 44792</name>
    <dbReference type="NCBI Taxonomy" id="1437874"/>
    <lineage>
        <taxon>Bacteria</taxon>
        <taxon>Bacillati</taxon>
        <taxon>Actinomycetota</taxon>
        <taxon>Actinomycetes</taxon>
        <taxon>Mycobacteriales</taxon>
        <taxon>Corynebacteriaceae</taxon>
        <taxon>Corynebacterium</taxon>
    </lineage>
</organism>
<dbReference type="Pfam" id="PF11305">
    <property type="entry name" value="DUF3107"/>
    <property type="match status" value="1"/>
</dbReference>
<dbReference type="KEGG" id="csph:CSPHI_02785"/>
<gene>
    <name evidence="1" type="ORF">CSPHI_02785</name>
</gene>
<dbReference type="GO" id="GO:0005524">
    <property type="term" value="F:ATP binding"/>
    <property type="evidence" value="ECO:0007669"/>
    <property type="project" value="UniProtKB-KW"/>
</dbReference>
<dbReference type="EMBL" id="CP009248">
    <property type="protein sequence ID" value="APT90173.1"/>
    <property type="molecule type" value="Genomic_DNA"/>
</dbReference>
<evidence type="ECO:0000313" key="2">
    <source>
        <dbReference type="Proteomes" id="UP000185469"/>
    </source>
</evidence>
<protein>
    <submittedName>
        <fullName evidence="1">ATP-binding protein</fullName>
    </submittedName>
</protein>
<accession>A0A1L7CWE4</accession>
<keyword evidence="1" id="KW-0547">Nucleotide-binding</keyword>
<keyword evidence="2" id="KW-1185">Reference proteome</keyword>
<dbReference type="RefSeq" id="WP_075691399.1">
    <property type="nucleotide sequence ID" value="NZ_CP009248.1"/>
</dbReference>